<dbReference type="InterPro" id="IPR036278">
    <property type="entry name" value="Sialidase_sf"/>
</dbReference>
<dbReference type="Gene3D" id="2.130.10.10">
    <property type="entry name" value="YVTN repeat-like/Quinoprotein amine dehydrogenase"/>
    <property type="match status" value="1"/>
</dbReference>
<gene>
    <name evidence="1" type="ORF">CAL28_12395</name>
</gene>
<comment type="caution">
    <text evidence="1">The sequence shown here is derived from an EMBL/GenBank/DDBJ whole genome shotgun (WGS) entry which is preliminary data.</text>
</comment>
<dbReference type="SUPFAM" id="SSF110296">
    <property type="entry name" value="Oligoxyloglucan reducing end-specific cellobiohydrolase"/>
    <property type="match status" value="1"/>
</dbReference>
<evidence type="ECO:0000313" key="2">
    <source>
        <dbReference type="Proteomes" id="UP000215767"/>
    </source>
</evidence>
<dbReference type="OrthoDB" id="9767885at2"/>
<dbReference type="SUPFAM" id="SSF50939">
    <property type="entry name" value="Sialidases"/>
    <property type="match status" value="1"/>
</dbReference>
<keyword evidence="2" id="KW-1185">Reference proteome</keyword>
<dbReference type="EMBL" id="NEVS01000004">
    <property type="protein sequence ID" value="OZI60236.1"/>
    <property type="molecule type" value="Genomic_DNA"/>
</dbReference>
<evidence type="ECO:0000313" key="1">
    <source>
        <dbReference type="EMBL" id="OZI60236.1"/>
    </source>
</evidence>
<dbReference type="CDD" id="cd15482">
    <property type="entry name" value="Sialidase_non-viral"/>
    <property type="match status" value="1"/>
</dbReference>
<protein>
    <submittedName>
        <fullName evidence="1">Uncharacterized protein</fullName>
    </submittedName>
</protein>
<sequence>MRSIWTYQTLANGLLSNGVIALVPGKGEDLYVATTGGISGSDTLGEWWNPAVLRQSNNFDICVNQASGVLVFTTVDCTGLGVQRSFGGEVHFLTRERDGLASDCIRSVNIDQAAAVAANDELGPVVISHYDGSGVGDRLARTLSVYKVETGKWRMVELADGFNILRVRFFSGKIYACTEGGLAISADGGEHWSYIDRFSAPPRLPWAGQAASGARVNDIHIGVDGTWYILCQSTVSSWLLKSSDGGRTCEILLSNLQDAYQTIEASRDDLFVLSYSRLTVFNTRESSVKIFRDANGLKVGASVDSNHRFTVHDGRVFIPTDVGVAVAAAADIASYPPLWQYATTARGLPDNAVLCVSGSPSKPGVPVLAGTPSGLAASIDGGQSWAGLDRLGSTLLGRTRINDLFYCSTPTTPFYGIAADNGFFFCSNPLLPGVSAAHYTTRDGLASNRVVCVFARMYTSMQAWVGHDGEGLSYCLDGKWHIANKDSGLAGNHVLSIRPGWYKEKPRLYACGYDKDPFTGEESAALSFSEDNGKTWVAVRRLSWPVGVPYRLFDVCSVDYSSDVLYGLICNKAAHDIWFAKSVDGGASWDTAGAFMLDIYKQSAGSAPDSSPKIYSDTRGQFISLPNSIYFPVPAQNFLQCVYWQDGLRQGNVGSTFIDADGNIYRGNGSSGVGLSNVAYMPFYYWAGQPEG</sequence>
<dbReference type="AlphaFoldDB" id="A0A261UE80"/>
<reference evidence="2" key="1">
    <citation type="submission" date="2017-05" db="EMBL/GenBank/DDBJ databases">
        <title>Complete and WGS of Bordetella genogroups.</title>
        <authorList>
            <person name="Spilker T."/>
            <person name="Lipuma J."/>
        </authorList>
    </citation>
    <scope>NUCLEOTIDE SEQUENCE [LARGE SCALE GENOMIC DNA]</scope>
    <source>
        <strain evidence="2">AU8856</strain>
    </source>
</reference>
<accession>A0A261UE80</accession>
<proteinExistence type="predicted"/>
<dbReference type="InterPro" id="IPR015943">
    <property type="entry name" value="WD40/YVTN_repeat-like_dom_sf"/>
</dbReference>
<organism evidence="1 2">
    <name type="scientific">Bordetella genomosp. 11</name>
    <dbReference type="NCBI Taxonomy" id="1416808"/>
    <lineage>
        <taxon>Bacteria</taxon>
        <taxon>Pseudomonadati</taxon>
        <taxon>Pseudomonadota</taxon>
        <taxon>Betaproteobacteria</taxon>
        <taxon>Burkholderiales</taxon>
        <taxon>Alcaligenaceae</taxon>
        <taxon>Bordetella</taxon>
    </lineage>
</organism>
<dbReference type="Proteomes" id="UP000215767">
    <property type="component" value="Unassembled WGS sequence"/>
</dbReference>
<dbReference type="RefSeq" id="WP_094841652.1">
    <property type="nucleotide sequence ID" value="NZ_NEVS01000004.1"/>
</dbReference>
<name>A0A261UE80_9BORD</name>